<evidence type="ECO:0000256" key="1">
    <source>
        <dbReference type="ARBA" id="ARBA00022679"/>
    </source>
</evidence>
<dbReference type="Proteomes" id="UP000229385">
    <property type="component" value="Unassembled WGS sequence"/>
</dbReference>
<comment type="caution">
    <text evidence="3">The sequence shown here is derived from an EMBL/GenBank/DDBJ whole genome shotgun (WGS) entry which is preliminary data.</text>
</comment>
<dbReference type="Gene3D" id="3.40.1180.10">
    <property type="entry name" value="Decaprenyl diphosphate synthase-like"/>
    <property type="match status" value="1"/>
</dbReference>
<comment type="caution">
    <text evidence="2">Lacks conserved residue(s) required for the propagation of feature annotation.</text>
</comment>
<feature type="binding site" evidence="2">
    <location>
        <begin position="54"/>
        <end position="56"/>
    </location>
    <ligand>
        <name>substrate</name>
    </ligand>
</feature>
<feature type="binding site" evidence="2">
    <location>
        <position position="60"/>
    </location>
    <ligand>
        <name>substrate</name>
    </ligand>
</feature>
<proteinExistence type="inferred from homology"/>
<feature type="binding site" evidence="2">
    <location>
        <position position="189"/>
    </location>
    <ligand>
        <name>Mg(2+)</name>
        <dbReference type="ChEBI" id="CHEBI:18420"/>
    </ligand>
</feature>
<dbReference type="InterPro" id="IPR001441">
    <property type="entry name" value="UPP_synth-like"/>
</dbReference>
<dbReference type="NCBIfam" id="TIGR00055">
    <property type="entry name" value="uppS"/>
    <property type="match status" value="1"/>
</dbReference>
<comment type="function">
    <text evidence="2">Catalyzes the condensation of isopentenyl diphosphate (IPP) with allylic pyrophosphates generating different type of terpenoids.</text>
</comment>
<dbReference type="Pfam" id="PF01255">
    <property type="entry name" value="Prenyltransf"/>
    <property type="match status" value="1"/>
</dbReference>
<sequence>MKHLAIIIDGNRRWARERGLPTLEGHRKGYENVKTIGLAALERGVEFFTVFAFSTENWKRTEEEVGYLMELLLQALTKDLGFFLEHDARLKVIGRREGLSEKILAAIDVAEGKTAHGTRGQINLCINYGGRAEIIDGVKALLEQGQEVTEENLGSAIWMHSIPDPDMIVRTSGEQRLSGFLTWSGVYSELKFVEKKWPDFSVEDLEVCLQDYQSRQRRFGK</sequence>
<keyword evidence="2" id="KW-0479">Metal-binding</keyword>
<dbReference type="EMBL" id="PFWU01000047">
    <property type="protein sequence ID" value="PJA45192.1"/>
    <property type="molecule type" value="Genomic_DNA"/>
</dbReference>
<dbReference type="SUPFAM" id="SSF64005">
    <property type="entry name" value="Undecaprenyl diphosphate synthase"/>
    <property type="match status" value="1"/>
</dbReference>
<evidence type="ECO:0000313" key="3">
    <source>
        <dbReference type="EMBL" id="PJA45192.1"/>
    </source>
</evidence>
<keyword evidence="1 2" id="KW-0808">Transferase</keyword>
<reference evidence="4" key="1">
    <citation type="submission" date="2017-09" db="EMBL/GenBank/DDBJ databases">
        <title>Depth-based differentiation of microbial function through sediment-hosted aquifers and enrichment of novel symbionts in the deep terrestrial subsurface.</title>
        <authorList>
            <person name="Probst A.J."/>
            <person name="Ladd B."/>
            <person name="Jarett J.K."/>
            <person name="Geller-Mcgrath D.E."/>
            <person name="Sieber C.M.K."/>
            <person name="Emerson J.B."/>
            <person name="Anantharaman K."/>
            <person name="Thomas B.C."/>
            <person name="Malmstrom R."/>
            <person name="Stieglmeier M."/>
            <person name="Klingl A."/>
            <person name="Woyke T."/>
            <person name="Ryan C.M."/>
            <person name="Banfield J.F."/>
        </authorList>
    </citation>
    <scope>NUCLEOTIDE SEQUENCE [LARGE SCALE GENOMIC DNA]</scope>
</reference>
<dbReference type="InterPro" id="IPR036424">
    <property type="entry name" value="UPP_synth-like_sf"/>
</dbReference>
<feature type="active site" evidence="2">
    <location>
        <position position="9"/>
    </location>
</feature>
<dbReference type="GO" id="GO:0000287">
    <property type="term" value="F:magnesium ion binding"/>
    <property type="evidence" value="ECO:0007669"/>
    <property type="project" value="UniProtKB-UniRule"/>
</dbReference>
<gene>
    <name evidence="3" type="primary">uppS</name>
    <name evidence="3" type="ORF">CO174_04480</name>
</gene>
<evidence type="ECO:0000313" key="4">
    <source>
        <dbReference type="Proteomes" id="UP000229385"/>
    </source>
</evidence>
<feature type="active site" description="Proton acceptor" evidence="2">
    <location>
        <position position="57"/>
    </location>
</feature>
<feature type="binding site" evidence="2">
    <location>
        <position position="58"/>
    </location>
    <ligand>
        <name>substrate</name>
    </ligand>
</feature>
<feature type="binding site" evidence="2">
    <location>
        <position position="14"/>
    </location>
    <ligand>
        <name>substrate</name>
    </ligand>
</feature>
<comment type="subunit">
    <text evidence="2">Homodimer.</text>
</comment>
<comment type="cofactor">
    <cofactor evidence="2">
        <name>Mg(2+)</name>
        <dbReference type="ChEBI" id="CHEBI:18420"/>
    </cofactor>
    <text evidence="2">Binds 2 magnesium ions per subunit.</text>
</comment>
<name>A0A2M7XBG8_9BACT</name>
<dbReference type="AlphaFoldDB" id="A0A2M7XBG8"/>
<feature type="binding site" evidence="2">
    <location>
        <position position="170"/>
    </location>
    <ligand>
        <name>substrate</name>
    </ligand>
</feature>
<dbReference type="PANTHER" id="PTHR10291">
    <property type="entry name" value="DEHYDRODOLICHYL DIPHOSPHATE SYNTHASE FAMILY MEMBER"/>
    <property type="match status" value="1"/>
</dbReference>
<dbReference type="CDD" id="cd00475">
    <property type="entry name" value="Cis_IPPS"/>
    <property type="match status" value="1"/>
</dbReference>
<dbReference type="GO" id="GO:0016094">
    <property type="term" value="P:polyprenol biosynthetic process"/>
    <property type="evidence" value="ECO:0007669"/>
    <property type="project" value="TreeGrafter"/>
</dbReference>
<feature type="binding site" evidence="2">
    <location>
        <begin position="176"/>
        <end position="178"/>
    </location>
    <ligand>
        <name>substrate</name>
    </ligand>
</feature>
<feature type="binding site" evidence="2">
    <location>
        <begin position="10"/>
        <end position="13"/>
    </location>
    <ligand>
        <name>substrate</name>
    </ligand>
</feature>
<organism evidence="3 4">
    <name type="scientific">Candidatus Uhrbacteria bacterium CG_4_9_14_3_um_filter_50_9</name>
    <dbReference type="NCBI Taxonomy" id="1975035"/>
    <lineage>
        <taxon>Bacteria</taxon>
        <taxon>Candidatus Uhriibacteriota</taxon>
    </lineage>
</organism>
<keyword evidence="2" id="KW-0460">Magnesium</keyword>
<feature type="binding site" evidence="2">
    <location>
        <position position="9"/>
    </location>
    <ligand>
        <name>Mg(2+)</name>
        <dbReference type="ChEBI" id="CHEBI:18420"/>
    </ligand>
</feature>
<dbReference type="PROSITE" id="PS01066">
    <property type="entry name" value="UPP_SYNTHASE"/>
    <property type="match status" value="1"/>
</dbReference>
<protein>
    <recommendedName>
        <fullName evidence="2">Isoprenyl transferase</fullName>
        <ecNumber evidence="2">2.5.1.-</ecNumber>
    </recommendedName>
</protein>
<accession>A0A2M7XBG8</accession>
<dbReference type="PANTHER" id="PTHR10291:SF0">
    <property type="entry name" value="DEHYDRODOLICHYL DIPHOSPHATE SYNTHASE 2"/>
    <property type="match status" value="1"/>
</dbReference>
<evidence type="ECO:0000256" key="2">
    <source>
        <dbReference type="HAMAP-Rule" id="MF_01139"/>
    </source>
</evidence>
<comment type="similarity">
    <text evidence="2">Belongs to the UPP synthase family.</text>
</comment>
<dbReference type="InterPro" id="IPR018520">
    <property type="entry name" value="UPP_synth-like_CS"/>
</dbReference>
<feature type="binding site" evidence="2">
    <location>
        <position position="26"/>
    </location>
    <ligand>
        <name>substrate</name>
    </ligand>
</feature>
<dbReference type="GO" id="GO:0045547">
    <property type="term" value="F:ditrans,polycis-polyprenyl diphosphate synthase [(2E,6E)-farnesyl diphosphate specific] activity"/>
    <property type="evidence" value="ECO:0007669"/>
    <property type="project" value="TreeGrafter"/>
</dbReference>
<dbReference type="EC" id="2.5.1.-" evidence="2"/>
<dbReference type="HAMAP" id="MF_01139">
    <property type="entry name" value="ISPT"/>
    <property type="match status" value="1"/>
</dbReference>